<feature type="compositionally biased region" description="Basic residues" evidence="1">
    <location>
        <begin position="547"/>
        <end position="562"/>
    </location>
</feature>
<feature type="compositionally biased region" description="Low complexity" evidence="1">
    <location>
        <begin position="742"/>
        <end position="761"/>
    </location>
</feature>
<sequence>MRSRSFEHAREPVASHSKEHDKPPSNTSSHGSPPSVTPFPCLICHSHPPSSKHWHSLSSDHHFCPLYFFSHCCCCCFPPNLSSSPPDEHNLMPPPVYPDSPSPDSISSANVSLPVPLRVAPFDIPLMKETKDDSSAINDCCSQNTHSLNFSTPLESGEICSSSTEHVNTSFTSSTGNTDKSLPFNKEVNSATYIVSSIAENTVFNQSMNIIDQKLENRMDKSSSCSMSIPEDTKNQVDTDLKTFLLPLTELQSTPLSASIFSPNELIPPAPEKLFRSLSCSENLIASRIHENDVISSCKVPVSTVGKPSQPPVCANDTFLPPPNIFDVLQNARSSEENYFSHSEDPLLNLVSNPSCSNSTVKSFDCAAALDSDIKSLNDSSQNVSTSFKPPLPSSSMSSFHNPPQRTSFFSPHFTSSYCPFHCHCPCQRINFLDPANRSCHKGHSVIHKDWLTLNLLPLHYHSSPASPASPEGSDGENCLFDESGMGEVVEKGKGEVSQSPGAVLPSHPDISSPEVPAPPLGAGPQSSSRQIPPSSSTAAQGEASHSKHHHHHHHQHHHRHSVSGQLGYFRLLPLGGVGGALQFLHHHFRGMAAGFGGPGAGRLFSTAVISGSSSAPNLSDMIPNVGGSVSAIEGCGGVPPIRPLETLHNALSLRQLDTFLQAMTATHLFRTTPLSSPPHDPAPPLPIGSLPPLSQGVASTSSSQSASNVSSGGHTSKDVREVVSGAHPPPLRLQSPSNSIGWSGPPSFVSSSSGPSSPNGCSSSSSLDLYLFSASARNAGMPSSAAIGRRLSSECLPQLSVESQQISQPGSGPPISSLLSSGTSTISTSSNAVVCHERMTYVRTLSSTPTIDSSLVIGGSNFSAYTPSGYMSSTTTPSTPSYVAGSVSSGRMVHLGAASPSETTTTFSVSYSSCQSCSKQNSSEVVSPSSVAVASRSLMPSGASVEMGDVEDLGSAGILLDAGDQSELISPEGSSTPPSGTAEEILGEEEDYEEAEEAEDLDLTVVEEVSEAVVVYEEVSSEISLSKSNN</sequence>
<keyword evidence="3" id="KW-1185">Reference proteome</keyword>
<reference evidence="2" key="2">
    <citation type="submission" date="2017-10" db="EMBL/GenBank/DDBJ databases">
        <title>Ladona fulva Genome sequencing and assembly.</title>
        <authorList>
            <person name="Murali S."/>
            <person name="Richards S."/>
            <person name="Bandaranaike D."/>
            <person name="Bellair M."/>
            <person name="Blankenburg K."/>
            <person name="Chao H."/>
            <person name="Dinh H."/>
            <person name="Doddapaneni H."/>
            <person name="Dugan-Rocha S."/>
            <person name="Elkadiri S."/>
            <person name="Gnanaolivu R."/>
            <person name="Hernandez B."/>
            <person name="Skinner E."/>
            <person name="Javaid M."/>
            <person name="Lee S."/>
            <person name="Li M."/>
            <person name="Ming W."/>
            <person name="Munidasa M."/>
            <person name="Muniz J."/>
            <person name="Nguyen L."/>
            <person name="Hughes D."/>
            <person name="Osuji N."/>
            <person name="Pu L.-L."/>
            <person name="Puazo M."/>
            <person name="Qu C."/>
            <person name="Quiroz J."/>
            <person name="Raj R."/>
            <person name="Weissenberger G."/>
            <person name="Xin Y."/>
            <person name="Zou X."/>
            <person name="Han Y."/>
            <person name="Worley K."/>
            <person name="Muzny D."/>
            <person name="Gibbs R."/>
        </authorList>
    </citation>
    <scope>NUCLEOTIDE SEQUENCE</scope>
    <source>
        <strain evidence="2">Sampled in the wild</strain>
    </source>
</reference>
<protein>
    <submittedName>
        <fullName evidence="2">Uncharacterized protein</fullName>
    </submittedName>
</protein>
<evidence type="ECO:0000313" key="2">
    <source>
        <dbReference type="EMBL" id="KAG8227552.1"/>
    </source>
</evidence>
<dbReference type="OrthoDB" id="18042at2759"/>
<comment type="caution">
    <text evidence="2">The sequence shown here is derived from an EMBL/GenBank/DDBJ whole genome shotgun (WGS) entry which is preliminary data.</text>
</comment>
<proteinExistence type="predicted"/>
<feature type="compositionally biased region" description="Low complexity" evidence="1">
    <location>
        <begin position="971"/>
        <end position="985"/>
    </location>
</feature>
<dbReference type="EMBL" id="KZ308327">
    <property type="protein sequence ID" value="KAG8227552.1"/>
    <property type="molecule type" value="Genomic_DNA"/>
</dbReference>
<evidence type="ECO:0000313" key="3">
    <source>
        <dbReference type="Proteomes" id="UP000792457"/>
    </source>
</evidence>
<feature type="compositionally biased region" description="Pro residues" evidence="1">
    <location>
        <begin position="676"/>
        <end position="687"/>
    </location>
</feature>
<feature type="compositionally biased region" description="Acidic residues" evidence="1">
    <location>
        <begin position="986"/>
        <end position="1003"/>
    </location>
</feature>
<gene>
    <name evidence="2" type="ORF">J437_LFUL000652</name>
</gene>
<feature type="region of interest" description="Disordered" evidence="1">
    <location>
        <begin position="968"/>
        <end position="1005"/>
    </location>
</feature>
<feature type="region of interest" description="Disordered" evidence="1">
    <location>
        <begin position="378"/>
        <end position="400"/>
    </location>
</feature>
<reference evidence="2" key="1">
    <citation type="submission" date="2013-04" db="EMBL/GenBank/DDBJ databases">
        <authorList>
            <person name="Qu J."/>
            <person name="Murali S.C."/>
            <person name="Bandaranaike D."/>
            <person name="Bellair M."/>
            <person name="Blankenburg K."/>
            <person name="Chao H."/>
            <person name="Dinh H."/>
            <person name="Doddapaneni H."/>
            <person name="Downs B."/>
            <person name="Dugan-Rocha S."/>
            <person name="Elkadiri S."/>
            <person name="Gnanaolivu R.D."/>
            <person name="Hernandez B."/>
            <person name="Javaid M."/>
            <person name="Jayaseelan J.C."/>
            <person name="Lee S."/>
            <person name="Li M."/>
            <person name="Ming W."/>
            <person name="Munidasa M."/>
            <person name="Muniz J."/>
            <person name="Nguyen L."/>
            <person name="Ongeri F."/>
            <person name="Osuji N."/>
            <person name="Pu L.-L."/>
            <person name="Puazo M."/>
            <person name="Qu C."/>
            <person name="Quiroz J."/>
            <person name="Raj R."/>
            <person name="Weissenberger G."/>
            <person name="Xin Y."/>
            <person name="Zou X."/>
            <person name="Han Y."/>
            <person name="Richards S."/>
            <person name="Worley K."/>
            <person name="Muzny D."/>
            <person name="Gibbs R."/>
        </authorList>
    </citation>
    <scope>NUCLEOTIDE SEQUENCE</scope>
    <source>
        <strain evidence="2">Sampled in the wild</strain>
    </source>
</reference>
<feature type="region of interest" description="Disordered" evidence="1">
    <location>
        <begin position="492"/>
        <end position="563"/>
    </location>
</feature>
<organism evidence="2 3">
    <name type="scientific">Ladona fulva</name>
    <name type="common">Scarce chaser dragonfly</name>
    <name type="synonym">Libellula fulva</name>
    <dbReference type="NCBI Taxonomy" id="123851"/>
    <lineage>
        <taxon>Eukaryota</taxon>
        <taxon>Metazoa</taxon>
        <taxon>Ecdysozoa</taxon>
        <taxon>Arthropoda</taxon>
        <taxon>Hexapoda</taxon>
        <taxon>Insecta</taxon>
        <taxon>Pterygota</taxon>
        <taxon>Palaeoptera</taxon>
        <taxon>Odonata</taxon>
        <taxon>Epiprocta</taxon>
        <taxon>Anisoptera</taxon>
        <taxon>Libelluloidea</taxon>
        <taxon>Libellulidae</taxon>
        <taxon>Ladona</taxon>
    </lineage>
</organism>
<feature type="compositionally biased region" description="Basic and acidic residues" evidence="1">
    <location>
        <begin position="1"/>
        <end position="23"/>
    </location>
</feature>
<accession>A0A8K0K3C3</accession>
<feature type="compositionally biased region" description="Low complexity" evidence="1">
    <location>
        <begin position="688"/>
        <end position="713"/>
    </location>
</feature>
<feature type="compositionally biased region" description="Low complexity" evidence="1">
    <location>
        <begin position="525"/>
        <end position="537"/>
    </location>
</feature>
<name>A0A8K0K3C3_LADFU</name>
<dbReference type="Proteomes" id="UP000792457">
    <property type="component" value="Unassembled WGS sequence"/>
</dbReference>
<evidence type="ECO:0000256" key="1">
    <source>
        <dbReference type="SAM" id="MobiDB-lite"/>
    </source>
</evidence>
<feature type="compositionally biased region" description="Low complexity" evidence="1">
    <location>
        <begin position="804"/>
        <end position="823"/>
    </location>
</feature>
<feature type="region of interest" description="Disordered" evidence="1">
    <location>
        <begin position="1"/>
        <end position="34"/>
    </location>
</feature>
<dbReference type="AlphaFoldDB" id="A0A8K0K3C3"/>
<feature type="region of interest" description="Disordered" evidence="1">
    <location>
        <begin position="801"/>
        <end position="823"/>
    </location>
</feature>
<feature type="region of interest" description="Disordered" evidence="1">
    <location>
        <begin position="672"/>
        <end position="761"/>
    </location>
</feature>
<feature type="compositionally biased region" description="Polar residues" evidence="1">
    <location>
        <begin position="24"/>
        <end position="34"/>
    </location>
</feature>